<dbReference type="GO" id="GO:0061630">
    <property type="term" value="F:ubiquitin protein ligase activity"/>
    <property type="evidence" value="ECO:0007669"/>
    <property type="project" value="UniProtKB-EC"/>
</dbReference>
<dbReference type="GO" id="GO:0016567">
    <property type="term" value="P:protein ubiquitination"/>
    <property type="evidence" value="ECO:0007669"/>
    <property type="project" value="InterPro"/>
</dbReference>
<dbReference type="InterPro" id="IPR044066">
    <property type="entry name" value="TRIAD_supradom"/>
</dbReference>
<reference evidence="11 12" key="1">
    <citation type="journal article" date="2018" name="Sci. Rep.">
        <title>Genome sequence of the cauliflower mushroom Sparassis crispa (Hanabiratake) and its association with beneficial usage.</title>
        <authorList>
            <person name="Kiyama R."/>
            <person name="Furutani Y."/>
            <person name="Kawaguchi K."/>
            <person name="Nakanishi T."/>
        </authorList>
    </citation>
    <scope>NUCLEOTIDE SEQUENCE [LARGE SCALE GENOMIC DNA]</scope>
</reference>
<gene>
    <name evidence="11" type="ORF">SCP_1101530</name>
</gene>
<proteinExistence type="predicted"/>
<keyword evidence="7" id="KW-0833">Ubl conjugation pathway</keyword>
<evidence type="ECO:0000256" key="1">
    <source>
        <dbReference type="ARBA" id="ARBA00001798"/>
    </source>
</evidence>
<evidence type="ECO:0000313" key="11">
    <source>
        <dbReference type="EMBL" id="GBE87477.1"/>
    </source>
</evidence>
<dbReference type="Gene3D" id="1.20.120.1750">
    <property type="match status" value="1"/>
</dbReference>
<comment type="caution">
    <text evidence="11">The sequence shown here is derived from an EMBL/GenBank/DDBJ whole genome shotgun (WGS) entry which is preliminary data.</text>
</comment>
<dbReference type="CDD" id="cd22584">
    <property type="entry name" value="Rcat_RBR_unk"/>
    <property type="match status" value="1"/>
</dbReference>
<dbReference type="Pfam" id="PF01485">
    <property type="entry name" value="IBR"/>
    <property type="match status" value="1"/>
</dbReference>
<evidence type="ECO:0000256" key="2">
    <source>
        <dbReference type="ARBA" id="ARBA00012251"/>
    </source>
</evidence>
<dbReference type="PANTHER" id="PTHR11685">
    <property type="entry name" value="RBR FAMILY RING FINGER AND IBR DOMAIN-CONTAINING"/>
    <property type="match status" value="1"/>
</dbReference>
<evidence type="ECO:0000256" key="8">
    <source>
        <dbReference type="ARBA" id="ARBA00022833"/>
    </source>
</evidence>
<feature type="compositionally biased region" description="Low complexity" evidence="9">
    <location>
        <begin position="129"/>
        <end position="138"/>
    </location>
</feature>
<organism evidence="11 12">
    <name type="scientific">Sparassis crispa</name>
    <dbReference type="NCBI Taxonomy" id="139825"/>
    <lineage>
        <taxon>Eukaryota</taxon>
        <taxon>Fungi</taxon>
        <taxon>Dikarya</taxon>
        <taxon>Basidiomycota</taxon>
        <taxon>Agaricomycotina</taxon>
        <taxon>Agaricomycetes</taxon>
        <taxon>Polyporales</taxon>
        <taxon>Sparassidaceae</taxon>
        <taxon>Sparassis</taxon>
    </lineage>
</organism>
<feature type="region of interest" description="Disordered" evidence="9">
    <location>
        <begin position="117"/>
        <end position="140"/>
    </location>
</feature>
<dbReference type="GeneID" id="38784394"/>
<dbReference type="InterPro" id="IPR031127">
    <property type="entry name" value="E3_UB_ligase_RBR"/>
</dbReference>
<dbReference type="AlphaFoldDB" id="A0A401GZ85"/>
<accession>A0A401GZ85</accession>
<evidence type="ECO:0000313" key="12">
    <source>
        <dbReference type="Proteomes" id="UP000287166"/>
    </source>
</evidence>
<dbReference type="Proteomes" id="UP000287166">
    <property type="component" value="Unassembled WGS sequence"/>
</dbReference>
<keyword evidence="8" id="KW-0862">Zinc</keyword>
<feature type="compositionally biased region" description="Polar residues" evidence="9">
    <location>
        <begin position="117"/>
        <end position="126"/>
    </location>
</feature>
<dbReference type="OrthoDB" id="9977870at2759"/>
<evidence type="ECO:0000259" key="10">
    <source>
        <dbReference type="PROSITE" id="PS51873"/>
    </source>
</evidence>
<keyword evidence="6" id="KW-0863">Zinc-finger</keyword>
<dbReference type="InterPro" id="IPR013083">
    <property type="entry name" value="Znf_RING/FYVE/PHD"/>
</dbReference>
<dbReference type="InterPro" id="IPR002867">
    <property type="entry name" value="IBR_dom"/>
</dbReference>
<dbReference type="InParanoid" id="A0A401GZ85"/>
<evidence type="ECO:0000256" key="4">
    <source>
        <dbReference type="ARBA" id="ARBA00022723"/>
    </source>
</evidence>
<dbReference type="SUPFAM" id="SSF57850">
    <property type="entry name" value="RING/U-box"/>
    <property type="match status" value="2"/>
</dbReference>
<sequence>MSSAASPSRRPARTVEQDLRASVARLSAEDIAILRSGARRPGQQKSDRELALELAEEEARLFAVFEGDHALALELGMRGDANVPPMARPTPILPHNRSTRTGSGFFSFLWGSAIPGTNMQTQSPAGNQRPPAATTPVRAPDPPLTGHSCVICMDPIRGVEIRAPCGDYYDRACILELFQAATRDESLFPPRCCRQRIPLESVQQHMTAELLNLFKSKTEEFSTLKRVYCARQSCSRFLGAQIESSLKWIFWPTYKCSAPGCGTETCSWCKKKATFGHRCDGDDGNDQRVLALARAQGWSRCPGCEQIIELNHGCFHMTCRCRTQFCYLCRARWKTCACPQWDERRLLAAAEARADAQLRRGAAPAPARAVAQDFRANPVARARPAQAALAPAGAVPAPAPTIRPAANPVRPAAGPAWYVDRRPVYGQVPVGRNPTVGSAPQRPAAATASQAHTGRQPATVTTPRNQPLAVHYRAVSRSTNVVNAAVVPDRATLIRTWVDRLRDDHDCNHAHWQYRRGGGHCESCHDRLPIYLLRCTGCEMLACRRCRQNRL</sequence>
<name>A0A401GZ85_9APHY</name>
<keyword evidence="4" id="KW-0479">Metal-binding</keyword>
<comment type="catalytic activity">
    <reaction evidence="1">
        <text>[E2 ubiquitin-conjugating enzyme]-S-ubiquitinyl-L-cysteine + [acceptor protein]-L-lysine = [E2 ubiquitin-conjugating enzyme]-L-cysteine + [acceptor protein]-N(6)-ubiquitinyl-L-lysine.</text>
        <dbReference type="EC" id="2.3.2.31"/>
    </reaction>
</comment>
<dbReference type="GO" id="GO:0008270">
    <property type="term" value="F:zinc ion binding"/>
    <property type="evidence" value="ECO:0007669"/>
    <property type="project" value="UniProtKB-KW"/>
</dbReference>
<protein>
    <recommendedName>
        <fullName evidence="2">RBR-type E3 ubiquitin transferase</fullName>
        <ecNumber evidence="2">2.3.2.31</ecNumber>
    </recommendedName>
</protein>
<evidence type="ECO:0000256" key="3">
    <source>
        <dbReference type="ARBA" id="ARBA00022679"/>
    </source>
</evidence>
<dbReference type="EC" id="2.3.2.31" evidence="2"/>
<keyword evidence="12" id="KW-1185">Reference proteome</keyword>
<feature type="domain" description="RING-type" evidence="10">
    <location>
        <begin position="145"/>
        <end position="342"/>
    </location>
</feature>
<keyword evidence="5" id="KW-0677">Repeat</keyword>
<dbReference type="STRING" id="139825.A0A401GZ85"/>
<feature type="region of interest" description="Disordered" evidence="9">
    <location>
        <begin position="432"/>
        <end position="462"/>
    </location>
</feature>
<keyword evidence="3" id="KW-0808">Transferase</keyword>
<dbReference type="RefSeq" id="XP_027618390.1">
    <property type="nucleotide sequence ID" value="XM_027762589.1"/>
</dbReference>
<evidence type="ECO:0000256" key="5">
    <source>
        <dbReference type="ARBA" id="ARBA00022737"/>
    </source>
</evidence>
<evidence type="ECO:0000256" key="9">
    <source>
        <dbReference type="SAM" id="MobiDB-lite"/>
    </source>
</evidence>
<dbReference type="PROSITE" id="PS51873">
    <property type="entry name" value="TRIAD"/>
    <property type="match status" value="1"/>
</dbReference>
<feature type="compositionally biased region" description="Polar residues" evidence="9">
    <location>
        <begin position="447"/>
        <end position="462"/>
    </location>
</feature>
<evidence type="ECO:0000256" key="7">
    <source>
        <dbReference type="ARBA" id="ARBA00022786"/>
    </source>
</evidence>
<dbReference type="EMBL" id="BFAD01000011">
    <property type="protein sequence ID" value="GBE87477.1"/>
    <property type="molecule type" value="Genomic_DNA"/>
</dbReference>
<dbReference type="Gene3D" id="3.30.40.10">
    <property type="entry name" value="Zinc/RING finger domain, C3HC4 (zinc finger)"/>
    <property type="match status" value="1"/>
</dbReference>
<evidence type="ECO:0000256" key="6">
    <source>
        <dbReference type="ARBA" id="ARBA00022771"/>
    </source>
</evidence>